<feature type="chain" id="PRO_5007391043" evidence="1">
    <location>
        <begin position="20"/>
        <end position="67"/>
    </location>
</feature>
<reference evidence="2" key="1">
    <citation type="journal article" date="2015" name="J. Evol. Biol.">
        <title>Molecular evolution of candidate genes involved in post-mating-prezygotic reproductive isolation.</title>
        <authorList>
            <person name="Bono J.M."/>
            <person name="Matzkin L.M."/>
            <person name="Hoang K."/>
            <person name="Brandsmeier L."/>
        </authorList>
    </citation>
    <scope>NUCLEOTIDE SEQUENCE</scope>
    <source>
        <strain evidence="2">15081-1271.14</strain>
        <strain evidence="3">AZTUS-31</strain>
    </source>
</reference>
<evidence type="ECO:0000313" key="3">
    <source>
        <dbReference type="EMBL" id="AJC97544.1"/>
    </source>
</evidence>
<feature type="signal peptide" evidence="1">
    <location>
        <begin position="1"/>
        <end position="19"/>
    </location>
</feature>
<name>A0A0B4UCM8_DROAR</name>
<sequence length="67" mass="7700">MKLILFALISIAMFWSSDALSFLNPDENLELYATQARVSNYLHAQYQAQRARPLFNGHEIFDLRAPA</sequence>
<dbReference type="EMBL" id="KP221209">
    <property type="protein sequence ID" value="AJC97543.1"/>
    <property type="molecule type" value="Genomic_DNA"/>
</dbReference>
<gene>
    <name evidence="2" type="primary">Acp11</name>
</gene>
<dbReference type="AlphaFoldDB" id="A0A0B4UCM8"/>
<protein>
    <submittedName>
        <fullName evidence="2">Accessory gland protein 11</fullName>
    </submittedName>
</protein>
<organism evidence="2">
    <name type="scientific">Drosophila arizonae</name>
    <name type="common">Fruit fly</name>
    <dbReference type="NCBI Taxonomy" id="7263"/>
    <lineage>
        <taxon>Eukaryota</taxon>
        <taxon>Metazoa</taxon>
        <taxon>Ecdysozoa</taxon>
        <taxon>Arthropoda</taxon>
        <taxon>Hexapoda</taxon>
        <taxon>Insecta</taxon>
        <taxon>Pterygota</taxon>
        <taxon>Neoptera</taxon>
        <taxon>Endopterygota</taxon>
        <taxon>Diptera</taxon>
        <taxon>Brachycera</taxon>
        <taxon>Muscomorpha</taxon>
        <taxon>Ephydroidea</taxon>
        <taxon>Drosophilidae</taxon>
        <taxon>Drosophila</taxon>
    </lineage>
</organism>
<accession>A0A0B4UCM8</accession>
<evidence type="ECO:0000256" key="1">
    <source>
        <dbReference type="SAM" id="SignalP"/>
    </source>
</evidence>
<evidence type="ECO:0000313" key="2">
    <source>
        <dbReference type="EMBL" id="AJC97543.1"/>
    </source>
</evidence>
<proteinExistence type="predicted"/>
<dbReference type="EMBL" id="KP221210">
    <property type="protein sequence ID" value="AJC97544.1"/>
    <property type="molecule type" value="Genomic_DNA"/>
</dbReference>
<keyword evidence="1" id="KW-0732">Signal</keyword>